<dbReference type="Proteomes" id="UP000004968">
    <property type="component" value="Unassembled WGS sequence"/>
</dbReference>
<dbReference type="HOGENOM" id="CLU_3184615_0_0_9"/>
<organism evidence="1 2">
    <name type="scientific">Hungatella hathewayi DSM 13479</name>
    <dbReference type="NCBI Taxonomy" id="566550"/>
    <lineage>
        <taxon>Bacteria</taxon>
        <taxon>Bacillati</taxon>
        <taxon>Bacillota</taxon>
        <taxon>Clostridia</taxon>
        <taxon>Lachnospirales</taxon>
        <taxon>Lachnospiraceae</taxon>
        <taxon>Hungatella</taxon>
    </lineage>
</organism>
<protein>
    <submittedName>
        <fullName evidence="1">Uncharacterized protein</fullName>
    </submittedName>
</protein>
<reference evidence="1 2" key="1">
    <citation type="submission" date="2010-01" db="EMBL/GenBank/DDBJ databases">
        <authorList>
            <person name="Weinstock G."/>
            <person name="Sodergren E."/>
            <person name="Clifton S."/>
            <person name="Fulton L."/>
            <person name="Fulton B."/>
            <person name="Courtney L."/>
            <person name="Fronick C."/>
            <person name="Harrison M."/>
            <person name="Strong C."/>
            <person name="Farmer C."/>
            <person name="Delahaunty K."/>
            <person name="Markovic C."/>
            <person name="Hall O."/>
            <person name="Minx P."/>
            <person name="Tomlinson C."/>
            <person name="Mitreva M."/>
            <person name="Nelson J."/>
            <person name="Hou S."/>
            <person name="Wollam A."/>
            <person name="Pepin K.H."/>
            <person name="Johnson M."/>
            <person name="Bhonagiri V."/>
            <person name="Nash W.E."/>
            <person name="Warren W."/>
            <person name="Chinwalla A."/>
            <person name="Mardis E.R."/>
            <person name="Wilson R.K."/>
        </authorList>
    </citation>
    <scope>NUCLEOTIDE SEQUENCE [LARGE SCALE GENOMIC DNA]</scope>
    <source>
        <strain evidence="1 2">DSM 13479</strain>
    </source>
</reference>
<proteinExistence type="predicted"/>
<evidence type="ECO:0000313" key="2">
    <source>
        <dbReference type="Proteomes" id="UP000004968"/>
    </source>
</evidence>
<sequence>MAACFLMRDLSVTALPFPYYNMILPPAATGSGGIDCTKSSVVVKSK</sequence>
<comment type="caution">
    <text evidence="1">The sequence shown here is derived from an EMBL/GenBank/DDBJ whole genome shotgun (WGS) entry which is preliminary data.</text>
</comment>
<accession>D3AK81</accession>
<name>D3AK81_9FIRM</name>
<dbReference type="AlphaFoldDB" id="D3AK81"/>
<dbReference type="EMBL" id="ACIO01000339">
    <property type="protein sequence ID" value="EFC97778.1"/>
    <property type="molecule type" value="Genomic_DNA"/>
</dbReference>
<gene>
    <name evidence="1" type="ORF">CLOSTHATH_04025</name>
</gene>
<evidence type="ECO:0000313" key="1">
    <source>
        <dbReference type="EMBL" id="EFC97778.1"/>
    </source>
</evidence>